<sequence length="139" mass="15274">MFDNLRLCGGTVTVANKATAPIQGVGTVTIYVKDSENKLQKLELTNVLFLPGLRKNLISVTPLALKGVVFDFHTTPGKVILQLGSKTLTSESENGVCVLKAMNKELVALYVFPRLTIDLAHRRFGHAPSPFLPKCWPRK</sequence>
<comment type="caution">
    <text evidence="2">The sequence shown here is derived from an EMBL/GenBank/DDBJ whole genome shotgun (WGS) entry which is preliminary data.</text>
</comment>
<accession>A0A8S9UK06</accession>
<protein>
    <recommendedName>
        <fullName evidence="1">Retrovirus-related Pol polyprotein from transposon TNT 1-94-like beta-barrel domain-containing protein</fullName>
    </recommendedName>
</protein>
<evidence type="ECO:0000313" key="3">
    <source>
        <dbReference type="EMBL" id="KAF4140828.1"/>
    </source>
</evidence>
<evidence type="ECO:0000313" key="2">
    <source>
        <dbReference type="EMBL" id="KAF4139817.1"/>
    </source>
</evidence>
<dbReference type="InterPro" id="IPR054722">
    <property type="entry name" value="PolX-like_BBD"/>
</dbReference>
<reference evidence="2" key="1">
    <citation type="submission" date="2020-03" db="EMBL/GenBank/DDBJ databases">
        <title>Hybrid Assembly of Korean Phytophthora infestans isolates.</title>
        <authorList>
            <person name="Prokchorchik M."/>
            <person name="Lee Y."/>
            <person name="Seo J."/>
            <person name="Cho J.-H."/>
            <person name="Park Y.-E."/>
            <person name="Jang D.-C."/>
            <person name="Im J.-S."/>
            <person name="Choi J.-G."/>
            <person name="Park H.-J."/>
            <person name="Lee G.-B."/>
            <person name="Lee Y.-G."/>
            <person name="Hong S.-Y."/>
            <person name="Cho K."/>
            <person name="Sohn K.H."/>
        </authorList>
    </citation>
    <scope>NUCLEOTIDE SEQUENCE</scope>
    <source>
        <strain evidence="2">KR_2_A2</strain>
    </source>
</reference>
<dbReference type="Proteomes" id="UP000704712">
    <property type="component" value="Unassembled WGS sequence"/>
</dbReference>
<proteinExistence type="predicted"/>
<dbReference type="EMBL" id="JAACNO010001405">
    <property type="protein sequence ID" value="KAF4140828.1"/>
    <property type="molecule type" value="Genomic_DNA"/>
</dbReference>
<feature type="domain" description="Retrovirus-related Pol polyprotein from transposon TNT 1-94-like beta-barrel" evidence="1">
    <location>
        <begin position="2"/>
        <end position="67"/>
    </location>
</feature>
<name>A0A8S9UK06_PHYIN</name>
<dbReference type="Pfam" id="PF22936">
    <property type="entry name" value="Pol_BBD"/>
    <property type="match status" value="1"/>
</dbReference>
<gene>
    <name evidence="3" type="ORF">GN958_ATG09676</name>
    <name evidence="2" type="ORF">GN958_ATG11058</name>
</gene>
<dbReference type="EMBL" id="JAACNO010001546">
    <property type="protein sequence ID" value="KAF4139817.1"/>
    <property type="molecule type" value="Genomic_DNA"/>
</dbReference>
<evidence type="ECO:0000313" key="4">
    <source>
        <dbReference type="Proteomes" id="UP000704712"/>
    </source>
</evidence>
<dbReference type="AlphaFoldDB" id="A0A8S9UK06"/>
<evidence type="ECO:0000259" key="1">
    <source>
        <dbReference type="Pfam" id="PF22936"/>
    </source>
</evidence>
<organism evidence="2 4">
    <name type="scientific">Phytophthora infestans</name>
    <name type="common">Potato late blight agent</name>
    <name type="synonym">Botrytis infestans</name>
    <dbReference type="NCBI Taxonomy" id="4787"/>
    <lineage>
        <taxon>Eukaryota</taxon>
        <taxon>Sar</taxon>
        <taxon>Stramenopiles</taxon>
        <taxon>Oomycota</taxon>
        <taxon>Peronosporomycetes</taxon>
        <taxon>Peronosporales</taxon>
        <taxon>Peronosporaceae</taxon>
        <taxon>Phytophthora</taxon>
    </lineage>
</organism>